<name>A0A5M9QH47_9HELI</name>
<evidence type="ECO:0000313" key="1">
    <source>
        <dbReference type="EMBL" id="KAA8707256.1"/>
    </source>
</evidence>
<organism evidence="1 2">
    <name type="scientific">Helicobacter canis</name>
    <dbReference type="NCBI Taxonomy" id="29419"/>
    <lineage>
        <taxon>Bacteria</taxon>
        <taxon>Pseudomonadati</taxon>
        <taxon>Campylobacterota</taxon>
        <taxon>Epsilonproteobacteria</taxon>
        <taxon>Campylobacterales</taxon>
        <taxon>Helicobacteraceae</taxon>
        <taxon>Helicobacter</taxon>
    </lineage>
</organism>
<proteinExistence type="predicted"/>
<accession>A0A5M9QH47</accession>
<sequence length="204" mass="23357">MNCDLLQDFIKTTQECGIQTRIVECHIPIDFTMIHSQTNALESSDDIELLQEYETLSAMGNDLIAQAMHFASKEKSTSMILVLELLIDLQQRLSKIESHILQEKQILLPLEAQGVLYGLGHGVLCVKEKAFIKGRFYYARFCLPNLSQRMIGVFACAIAEDVLQIVRIHSHNTQAIDSFIVSMEMEQLRQRQVAQFQQRIRNDD</sequence>
<protein>
    <submittedName>
        <fullName evidence="1">Uncharacterized protein</fullName>
    </submittedName>
</protein>
<dbReference type="EMBL" id="VXKE01000023">
    <property type="protein sequence ID" value="KAA8707256.1"/>
    <property type="molecule type" value="Genomic_DNA"/>
</dbReference>
<reference evidence="1 2" key="1">
    <citation type="submission" date="2019-09" db="EMBL/GenBank/DDBJ databases">
        <title>Draft genome sequence of various Type strains from the CCUG.</title>
        <authorList>
            <person name="Pineiro-Iglesias B."/>
            <person name="Tunovic T."/>
            <person name="Unosson C."/>
            <person name="Inganas E."/>
            <person name="Ohlen M."/>
            <person name="Cardew S."/>
            <person name="Jensie-Markopoulos S."/>
            <person name="Salva-Serra F."/>
            <person name="Jaen-Luchoro D."/>
            <person name="Karlsson R."/>
            <person name="Svensson-Stadler L."/>
            <person name="Chun J."/>
            <person name="Moore E."/>
        </authorList>
    </citation>
    <scope>NUCLEOTIDE SEQUENCE [LARGE SCALE GENOMIC DNA]</scope>
    <source>
        <strain evidence="1 2">CCUG 32756T</strain>
    </source>
</reference>
<dbReference type="RefSeq" id="WP_150337985.1">
    <property type="nucleotide sequence ID" value="NZ_JAERIX010000003.1"/>
</dbReference>
<dbReference type="AlphaFoldDB" id="A0A5M9QH47"/>
<evidence type="ECO:0000313" key="2">
    <source>
        <dbReference type="Proteomes" id="UP000323707"/>
    </source>
</evidence>
<dbReference type="Proteomes" id="UP000323707">
    <property type="component" value="Unassembled WGS sequence"/>
</dbReference>
<comment type="caution">
    <text evidence="1">The sequence shown here is derived from an EMBL/GenBank/DDBJ whole genome shotgun (WGS) entry which is preliminary data.</text>
</comment>
<gene>
    <name evidence="1" type="ORF">F4V45_09005</name>
</gene>